<evidence type="ECO:0000313" key="4">
    <source>
        <dbReference type="Proteomes" id="UP000076798"/>
    </source>
</evidence>
<keyword evidence="2" id="KW-0732">Signal</keyword>
<keyword evidence="4" id="KW-1185">Reference proteome</keyword>
<feature type="region of interest" description="Disordered" evidence="1">
    <location>
        <begin position="146"/>
        <end position="225"/>
    </location>
</feature>
<evidence type="ECO:0000256" key="2">
    <source>
        <dbReference type="SAM" id="SignalP"/>
    </source>
</evidence>
<evidence type="ECO:0000256" key="1">
    <source>
        <dbReference type="SAM" id="MobiDB-lite"/>
    </source>
</evidence>
<feature type="compositionally biased region" description="Polar residues" evidence="1">
    <location>
        <begin position="162"/>
        <end position="189"/>
    </location>
</feature>
<accession>A0A166AXX0</accession>
<sequence>MFSFDSSSMLAVVFLLGLSGRTLAQTIDTLCDRSALPWAFNSLDQSPCLVAAALQSDCTGDGNFEIDALGPGQTYTAVDNDCQCNTVVYNLLSACTLCQGLAPGSWVDYSSACTNVDLNRYIEGIPDGTALPYWVFETVTNLPNETFDPNIAQELGDEPESGPQQGPVTAPATTSGFIAPNSTPLTSTKVSTTFSTPQSSTPVFVSSTVTHSSSSSHSSSPTPLPITNSGALPGMLLDGRYMTAVVLVLLSLVVGM</sequence>
<dbReference type="OrthoDB" id="2576311at2759"/>
<feature type="signal peptide" evidence="2">
    <location>
        <begin position="1"/>
        <end position="24"/>
    </location>
</feature>
<name>A0A166AXX0_9AGAM</name>
<gene>
    <name evidence="3" type="ORF">SISSUDRAFT_1064178</name>
</gene>
<feature type="chain" id="PRO_5007870946" description="Expansin-like EG45 domain-containing protein" evidence="2">
    <location>
        <begin position="25"/>
        <end position="256"/>
    </location>
</feature>
<dbReference type="EMBL" id="KV428127">
    <property type="protein sequence ID" value="KZT35798.1"/>
    <property type="molecule type" value="Genomic_DNA"/>
</dbReference>
<protein>
    <recommendedName>
        <fullName evidence="5">Expansin-like EG45 domain-containing protein</fullName>
    </recommendedName>
</protein>
<dbReference type="AlphaFoldDB" id="A0A166AXX0"/>
<evidence type="ECO:0000313" key="3">
    <source>
        <dbReference type="EMBL" id="KZT35798.1"/>
    </source>
</evidence>
<dbReference type="Proteomes" id="UP000076798">
    <property type="component" value="Unassembled WGS sequence"/>
</dbReference>
<reference evidence="3 4" key="1">
    <citation type="journal article" date="2016" name="Mol. Biol. Evol.">
        <title>Comparative Genomics of Early-Diverging Mushroom-Forming Fungi Provides Insights into the Origins of Lignocellulose Decay Capabilities.</title>
        <authorList>
            <person name="Nagy L.G."/>
            <person name="Riley R."/>
            <person name="Tritt A."/>
            <person name="Adam C."/>
            <person name="Daum C."/>
            <person name="Floudas D."/>
            <person name="Sun H."/>
            <person name="Yadav J.S."/>
            <person name="Pangilinan J."/>
            <person name="Larsson K.H."/>
            <person name="Matsuura K."/>
            <person name="Barry K."/>
            <person name="Labutti K."/>
            <person name="Kuo R."/>
            <person name="Ohm R.A."/>
            <person name="Bhattacharya S.S."/>
            <person name="Shirouzu T."/>
            <person name="Yoshinaga Y."/>
            <person name="Martin F.M."/>
            <person name="Grigoriev I.V."/>
            <person name="Hibbett D.S."/>
        </authorList>
    </citation>
    <scope>NUCLEOTIDE SEQUENCE [LARGE SCALE GENOMIC DNA]</scope>
    <source>
        <strain evidence="3 4">HHB10207 ss-3</strain>
    </source>
</reference>
<proteinExistence type="predicted"/>
<feature type="compositionally biased region" description="Low complexity" evidence="1">
    <location>
        <begin position="190"/>
        <end position="221"/>
    </location>
</feature>
<evidence type="ECO:0008006" key="5">
    <source>
        <dbReference type="Google" id="ProtNLM"/>
    </source>
</evidence>
<organism evidence="3 4">
    <name type="scientific">Sistotremastrum suecicum HHB10207 ss-3</name>
    <dbReference type="NCBI Taxonomy" id="1314776"/>
    <lineage>
        <taxon>Eukaryota</taxon>
        <taxon>Fungi</taxon>
        <taxon>Dikarya</taxon>
        <taxon>Basidiomycota</taxon>
        <taxon>Agaricomycotina</taxon>
        <taxon>Agaricomycetes</taxon>
        <taxon>Sistotremastrales</taxon>
        <taxon>Sistotremastraceae</taxon>
        <taxon>Sistotremastrum</taxon>
    </lineage>
</organism>